<evidence type="ECO:0000256" key="1">
    <source>
        <dbReference type="ARBA" id="ARBA00006484"/>
    </source>
</evidence>
<protein>
    <recommendedName>
        <fullName evidence="6">NAD(P)-binding protein</fullName>
    </recommendedName>
</protein>
<gene>
    <name evidence="4" type="ORF">FIBRA_07653</name>
</gene>
<dbReference type="PANTHER" id="PTHR24320">
    <property type="entry name" value="RETINOL DEHYDROGENASE"/>
    <property type="match status" value="1"/>
</dbReference>
<dbReference type="InParanoid" id="J4H4R2"/>
<dbReference type="STRING" id="599839.J4H4R2"/>
<keyword evidence="3" id="KW-0560">Oxidoreductase</keyword>
<keyword evidence="5" id="KW-1185">Reference proteome</keyword>
<dbReference type="EMBL" id="HE797190">
    <property type="protein sequence ID" value="CCM05434.1"/>
    <property type="molecule type" value="Genomic_DNA"/>
</dbReference>
<dbReference type="AlphaFoldDB" id="J4H4R2"/>
<comment type="similarity">
    <text evidence="1">Belongs to the short-chain dehydrogenases/reductases (SDR) family.</text>
</comment>
<evidence type="ECO:0000313" key="5">
    <source>
        <dbReference type="Proteomes" id="UP000006352"/>
    </source>
</evidence>
<name>J4H4R2_9APHY</name>
<dbReference type="Proteomes" id="UP000006352">
    <property type="component" value="Unassembled WGS sequence"/>
</dbReference>
<evidence type="ECO:0000313" key="4">
    <source>
        <dbReference type="EMBL" id="CCM05434.1"/>
    </source>
</evidence>
<dbReference type="PANTHER" id="PTHR24320:SF236">
    <property type="entry name" value="SHORT-CHAIN DEHYDROGENASE-RELATED"/>
    <property type="match status" value="1"/>
</dbReference>
<organism evidence="4 5">
    <name type="scientific">Fibroporia radiculosa</name>
    <dbReference type="NCBI Taxonomy" id="599839"/>
    <lineage>
        <taxon>Eukaryota</taxon>
        <taxon>Fungi</taxon>
        <taxon>Dikarya</taxon>
        <taxon>Basidiomycota</taxon>
        <taxon>Agaricomycotina</taxon>
        <taxon>Agaricomycetes</taxon>
        <taxon>Polyporales</taxon>
        <taxon>Fibroporiaceae</taxon>
        <taxon>Fibroporia</taxon>
    </lineage>
</organism>
<dbReference type="FunCoup" id="J4H4R2">
    <property type="interactions" value="142"/>
</dbReference>
<keyword evidence="2" id="KW-0521">NADP</keyword>
<evidence type="ECO:0000256" key="3">
    <source>
        <dbReference type="ARBA" id="ARBA00023002"/>
    </source>
</evidence>
<dbReference type="InterPro" id="IPR002347">
    <property type="entry name" value="SDR_fam"/>
</dbReference>
<dbReference type="InterPro" id="IPR036291">
    <property type="entry name" value="NAD(P)-bd_dom_sf"/>
</dbReference>
<reference evidence="4 5" key="1">
    <citation type="journal article" date="2012" name="Appl. Environ. Microbiol.">
        <title>Short-read sequencing for genomic analysis of the brown rot fungus Fibroporia radiculosa.</title>
        <authorList>
            <person name="Tang J.D."/>
            <person name="Perkins A.D."/>
            <person name="Sonstegard T.S."/>
            <person name="Schroeder S.G."/>
            <person name="Burgess S.C."/>
            <person name="Diehl S.V."/>
        </authorList>
    </citation>
    <scope>NUCLEOTIDE SEQUENCE [LARGE SCALE GENOMIC DNA]</scope>
    <source>
        <strain evidence="4 5">TFFH 294</strain>
    </source>
</reference>
<sequence>MSILSQSFPPKAKWSAKDIPDLSEKVMIVTGGNSGIGRETVKALLSHNAKVYMASRSKVRAMQAISELKVETGKEAVFLELDLADLRAIKTAAAEFLSKESRLHVLFNSGGVMIPPLEDLTADGYDLQFGVNVLGHFYFTQLLLPALLAVPQSCEEKARVVTTSSLGHIFTPLNFEAFCDGPTRVKMGRQELYQMSKYGDTVFAAELARRYRDQGIVSIAVNPGNINSDLNRNASAVQKVLSKLLFYPTDKGALTQLYAGVAPDASKMSGKYLIPWARLGEARLDALEPKTGERLWKWMEEQVSSI</sequence>
<dbReference type="RefSeq" id="XP_012184717.1">
    <property type="nucleotide sequence ID" value="XM_012329327.1"/>
</dbReference>
<proteinExistence type="inferred from homology"/>
<evidence type="ECO:0000256" key="2">
    <source>
        <dbReference type="ARBA" id="ARBA00022857"/>
    </source>
</evidence>
<dbReference type="Gene3D" id="3.40.50.720">
    <property type="entry name" value="NAD(P)-binding Rossmann-like Domain"/>
    <property type="match status" value="1"/>
</dbReference>
<dbReference type="PRINTS" id="PR00081">
    <property type="entry name" value="GDHRDH"/>
</dbReference>
<dbReference type="SUPFAM" id="SSF51735">
    <property type="entry name" value="NAD(P)-binding Rossmann-fold domains"/>
    <property type="match status" value="1"/>
</dbReference>
<dbReference type="GeneID" id="24100345"/>
<dbReference type="GO" id="GO:0016491">
    <property type="term" value="F:oxidoreductase activity"/>
    <property type="evidence" value="ECO:0007669"/>
    <property type="project" value="UniProtKB-KW"/>
</dbReference>
<dbReference type="Pfam" id="PF00106">
    <property type="entry name" value="adh_short"/>
    <property type="match status" value="1"/>
</dbReference>
<accession>J4H4R2</accession>
<dbReference type="HOGENOM" id="CLU_010194_44_6_1"/>
<evidence type="ECO:0008006" key="6">
    <source>
        <dbReference type="Google" id="ProtNLM"/>
    </source>
</evidence>
<dbReference type="OrthoDB" id="191139at2759"/>